<dbReference type="PANTHER" id="PTHR34504">
    <property type="entry name" value="ANTITOXIN HICB"/>
    <property type="match status" value="1"/>
</dbReference>
<dbReference type="OrthoDB" id="9807959at2"/>
<accession>A0A0C1N6I1</accession>
<dbReference type="RefSeq" id="WP_038078748.1">
    <property type="nucleotide sequence ID" value="NZ_JHEG04000001.1"/>
</dbReference>
<comment type="caution">
    <text evidence="3">The sequence shown here is derived from an EMBL/GenBank/DDBJ whole genome shotgun (WGS) entry which is preliminary data.</text>
</comment>
<organism evidence="3">
    <name type="scientific">Tolypothrix bouteillei VB521301</name>
    <dbReference type="NCBI Taxonomy" id="1479485"/>
    <lineage>
        <taxon>Bacteria</taxon>
        <taxon>Bacillati</taxon>
        <taxon>Cyanobacteriota</taxon>
        <taxon>Cyanophyceae</taxon>
        <taxon>Nostocales</taxon>
        <taxon>Tolypothrichaceae</taxon>
        <taxon>Tolypothrix</taxon>
    </lineage>
</organism>
<dbReference type="InterPro" id="IPR031807">
    <property type="entry name" value="HicB-like"/>
</dbReference>
<dbReference type="AlphaFoldDB" id="A0A0C1N6I1"/>
<reference evidence="2" key="2">
    <citation type="submission" date="2019-11" db="EMBL/GenBank/DDBJ databases">
        <title>Improved Assembly of Tolypothrix boutellei genome.</title>
        <authorList>
            <person name="Sarangi A.N."/>
            <person name="Mukherjee M."/>
            <person name="Ghosh S."/>
            <person name="Singh D."/>
            <person name="Das A."/>
            <person name="Kant S."/>
            <person name="Prusty A."/>
            <person name="Tripathy S."/>
        </authorList>
    </citation>
    <scope>NUCLEOTIDE SEQUENCE</scope>
    <source>
        <strain evidence="2">VB521301</strain>
    </source>
</reference>
<dbReference type="InterPro" id="IPR051404">
    <property type="entry name" value="TA_system_antitoxin"/>
</dbReference>
<dbReference type="EMBL" id="JHEG02000048">
    <property type="protein sequence ID" value="KIE10282.1"/>
    <property type="molecule type" value="Genomic_DNA"/>
</dbReference>
<feature type="domain" description="HicB-like antitoxin of toxin-antitoxin system" evidence="1">
    <location>
        <begin position="11"/>
        <end position="57"/>
    </location>
</feature>
<name>A0A0C1N6I1_9CYAN</name>
<sequence>MKFKVIFTFDSEYEGYVAEVPELPGCVSQGKTLDEAIENIKDAIKGYLHVEAKHGKPYVPKESQTFIGEVIV</sequence>
<gene>
    <name evidence="3" type="ORF">DA73_0216985</name>
    <name evidence="2" type="ORF">DA73_0400012745</name>
</gene>
<dbReference type="InterPro" id="IPR035069">
    <property type="entry name" value="TTHA1013/TTHA0281-like"/>
</dbReference>
<evidence type="ECO:0000259" key="1">
    <source>
        <dbReference type="Pfam" id="PF15919"/>
    </source>
</evidence>
<dbReference type="Pfam" id="PF15919">
    <property type="entry name" value="HicB_lk_antitox"/>
    <property type="match status" value="1"/>
</dbReference>
<evidence type="ECO:0000313" key="4">
    <source>
        <dbReference type="Proteomes" id="UP000029738"/>
    </source>
</evidence>
<keyword evidence="4" id="KW-1185">Reference proteome</keyword>
<evidence type="ECO:0000313" key="2">
    <source>
        <dbReference type="EMBL" id="KAF3886247.1"/>
    </source>
</evidence>
<dbReference type="SUPFAM" id="SSF143100">
    <property type="entry name" value="TTHA1013/TTHA0281-like"/>
    <property type="match status" value="1"/>
</dbReference>
<dbReference type="Gene3D" id="3.30.160.250">
    <property type="match status" value="1"/>
</dbReference>
<dbReference type="PANTHER" id="PTHR34504:SF2">
    <property type="entry name" value="UPF0150 PROTEIN SSL0259"/>
    <property type="match status" value="1"/>
</dbReference>
<dbReference type="EMBL" id="JHEG04000001">
    <property type="protein sequence ID" value="KAF3886247.1"/>
    <property type="molecule type" value="Genomic_DNA"/>
</dbReference>
<protein>
    <submittedName>
        <fullName evidence="2">Type II toxin-antitoxin system HicB family antitoxin</fullName>
    </submittedName>
</protein>
<reference evidence="3" key="1">
    <citation type="journal article" date="2015" name="Genome Announc.">
        <title>Draft Genome Sequence of Tolypothrix boutellei Strain VB521301.</title>
        <authorList>
            <person name="Chandrababunaidu M.M."/>
            <person name="Singh D."/>
            <person name="Sen D."/>
            <person name="Bhan S."/>
            <person name="Das S."/>
            <person name="Gupta A."/>
            <person name="Adhikary S.P."/>
            <person name="Tripathy S."/>
        </authorList>
    </citation>
    <scope>NUCLEOTIDE SEQUENCE</scope>
    <source>
        <strain evidence="3">VB521301</strain>
    </source>
</reference>
<dbReference type="STRING" id="1479485.DA73_0216985"/>
<proteinExistence type="predicted"/>
<dbReference type="Proteomes" id="UP000029738">
    <property type="component" value="Unassembled WGS sequence"/>
</dbReference>
<evidence type="ECO:0000313" key="3">
    <source>
        <dbReference type="EMBL" id="KIE10282.1"/>
    </source>
</evidence>